<protein>
    <submittedName>
        <fullName evidence="1">Uncharacterized protein</fullName>
    </submittedName>
</protein>
<name>D5BXC6_NITHN</name>
<organism evidence="1 2">
    <name type="scientific">Nitrosococcus halophilus (strain Nc4)</name>
    <dbReference type="NCBI Taxonomy" id="472759"/>
    <lineage>
        <taxon>Bacteria</taxon>
        <taxon>Pseudomonadati</taxon>
        <taxon>Pseudomonadota</taxon>
        <taxon>Gammaproteobacteria</taxon>
        <taxon>Chromatiales</taxon>
        <taxon>Chromatiaceae</taxon>
        <taxon>Nitrosococcus</taxon>
    </lineage>
</organism>
<dbReference type="AlphaFoldDB" id="D5BXC6"/>
<keyword evidence="2" id="KW-1185">Reference proteome</keyword>
<evidence type="ECO:0000313" key="1">
    <source>
        <dbReference type="EMBL" id="ADE15809.1"/>
    </source>
</evidence>
<dbReference type="Proteomes" id="UP000001844">
    <property type="component" value="Chromosome"/>
</dbReference>
<sequence>MSAESRRMEYPLMLSLPKDDRLFIVGPLFRETGSPNIYGSGKGTGMVVTLSY</sequence>
<proteinExistence type="predicted"/>
<accession>D5BXC6</accession>
<reference evidence="2" key="1">
    <citation type="submission" date="2010-04" db="EMBL/GenBank/DDBJ databases">
        <title>Complete genome sequence of Nitrosococcus halophilus Nc4, a salt-adapted, aerobic obligate ammonia-oxidizing sulfur purple bacterium.</title>
        <authorList>
            <consortium name="US DOE Joint Genome Institute"/>
            <person name="Campbell M.A."/>
            <person name="Malfatti S.A."/>
            <person name="Chain P.S.G."/>
            <person name="Heidelberg J.F."/>
            <person name="Ward B.B."/>
            <person name="Klotz M.G."/>
        </authorList>
    </citation>
    <scope>NUCLEOTIDE SEQUENCE [LARGE SCALE GENOMIC DNA]</scope>
    <source>
        <strain evidence="2">Nc4</strain>
    </source>
</reference>
<gene>
    <name evidence="1" type="ordered locus">Nhal_2742</name>
</gene>
<dbReference type="EMBL" id="CP001798">
    <property type="protein sequence ID" value="ADE15809.1"/>
    <property type="molecule type" value="Genomic_DNA"/>
</dbReference>
<evidence type="ECO:0000313" key="2">
    <source>
        <dbReference type="Proteomes" id="UP000001844"/>
    </source>
</evidence>
<dbReference type="HOGENOM" id="CLU_3082301_0_0_6"/>
<dbReference type="KEGG" id="nhl:Nhal_2742"/>